<dbReference type="Proteomes" id="UP000009286">
    <property type="component" value="Chromosome"/>
</dbReference>
<dbReference type="STRING" id="856793.MICA_1662"/>
<evidence type="ECO:0000313" key="3">
    <source>
        <dbReference type="Proteomes" id="UP000009286"/>
    </source>
</evidence>
<dbReference type="KEGG" id="mai:MICA_1662"/>
<proteinExistence type="predicted"/>
<dbReference type="OrthoDB" id="7304150at2"/>
<feature type="region of interest" description="Disordered" evidence="1">
    <location>
        <begin position="54"/>
        <end position="145"/>
    </location>
</feature>
<feature type="compositionally biased region" description="Gly residues" evidence="1">
    <location>
        <begin position="94"/>
        <end position="116"/>
    </location>
</feature>
<dbReference type="eggNOG" id="ENOG502ZK6G">
    <property type="taxonomic scope" value="Bacteria"/>
</dbReference>
<feature type="compositionally biased region" description="Low complexity" evidence="1">
    <location>
        <begin position="117"/>
        <end position="128"/>
    </location>
</feature>
<protein>
    <submittedName>
        <fullName evidence="2">Uncharacterized protein</fullName>
    </submittedName>
</protein>
<evidence type="ECO:0000313" key="2">
    <source>
        <dbReference type="EMBL" id="AEP09975.1"/>
    </source>
</evidence>
<sequence>MDEIDKRLRDTADTCIKVYETWAGNKKDLDAREKLQEAIHELRKVAARLEIEIATSERDQMASRPLPIPPHRSSRRRDNGPEDDDNAGNMAEGHQGGGNRPHQNQGGGNGQPGGQGAPRRQLGRRSQQQGGGGAAPMPPREGGDE</sequence>
<dbReference type="EMBL" id="CP002382">
    <property type="protein sequence ID" value="AEP09975.1"/>
    <property type="molecule type" value="Genomic_DNA"/>
</dbReference>
<gene>
    <name evidence="2" type="ordered locus">MICA_1662</name>
</gene>
<evidence type="ECO:0000256" key="1">
    <source>
        <dbReference type="SAM" id="MobiDB-lite"/>
    </source>
</evidence>
<dbReference type="AlphaFoldDB" id="G2KQP7"/>
<reference evidence="2 3" key="1">
    <citation type="journal article" date="2011" name="BMC Genomics">
        <title>Genomic insights into an obligate epibiotic bacterial predator: Micavibrio aeruginosavorus ARL-13.</title>
        <authorList>
            <person name="Wang Z."/>
            <person name="Kadouri D."/>
            <person name="Wu M."/>
        </authorList>
    </citation>
    <scope>NUCLEOTIDE SEQUENCE [LARGE SCALE GENOMIC DNA]</scope>
    <source>
        <strain evidence="2 3">ARL-13</strain>
    </source>
</reference>
<dbReference type="RefSeq" id="WP_014103198.1">
    <property type="nucleotide sequence ID" value="NC_016026.1"/>
</dbReference>
<accession>G2KQP7</accession>
<keyword evidence="3" id="KW-1185">Reference proteome</keyword>
<organism evidence="2 3">
    <name type="scientific">Micavibrio aeruginosavorus (strain ARL-13)</name>
    <dbReference type="NCBI Taxonomy" id="856793"/>
    <lineage>
        <taxon>Bacteria</taxon>
        <taxon>Pseudomonadati</taxon>
        <taxon>Bdellovibrionota</taxon>
        <taxon>Bdellovibrionia</taxon>
        <taxon>Bdellovibrionales</taxon>
        <taxon>Pseudobdellovibrionaceae</taxon>
        <taxon>Micavibrio</taxon>
    </lineage>
</organism>
<dbReference type="HOGENOM" id="CLU_1784641_0_0_5"/>
<name>G2KQP7_MICAA</name>